<dbReference type="EMBL" id="CP066786">
    <property type="protein sequence ID" value="QQM29045.1"/>
    <property type="molecule type" value="Genomic_DNA"/>
</dbReference>
<gene>
    <name evidence="2" type="ORF">JET14_11910</name>
</gene>
<dbReference type="RefSeq" id="WP_200333756.1">
    <property type="nucleotide sequence ID" value="NZ_CP066786.1"/>
</dbReference>
<dbReference type="KEGG" id="mlut:JET14_11910"/>
<reference evidence="2 3" key="1">
    <citation type="submission" date="2020-12" db="EMBL/GenBank/DDBJ databases">
        <authorList>
            <person name="Zheng R.K."/>
            <person name="Sun C.M."/>
        </authorList>
    </citation>
    <scope>NUCLEOTIDE SEQUENCE [LARGE SCALE GENOMIC DNA]</scope>
    <source>
        <strain evidence="2 3">ZRK001</strain>
    </source>
</reference>
<name>A0A7T7KJU2_9HYPH</name>
<proteinExistence type="predicted"/>
<protein>
    <submittedName>
        <fullName evidence="2">Uncharacterized protein</fullName>
    </submittedName>
</protein>
<organism evidence="2 3">
    <name type="scientific">Martelella lutilitoris</name>
    <dbReference type="NCBI Taxonomy" id="2583532"/>
    <lineage>
        <taxon>Bacteria</taxon>
        <taxon>Pseudomonadati</taxon>
        <taxon>Pseudomonadota</taxon>
        <taxon>Alphaproteobacteria</taxon>
        <taxon>Hyphomicrobiales</taxon>
        <taxon>Aurantimonadaceae</taxon>
        <taxon>Martelella</taxon>
    </lineage>
</organism>
<accession>A0A7T7KJU2</accession>
<sequence>MTVLTWPSELPKPDRDGYQRQIDDPRLGRSRDAGPAGWRRRWSSVTKSVSLTIDVDRSRKAVFDRFYEEDADFGSNLIWMPDPTTDGWPLLASDGRPLLLPDGTPILMAARWLCLFGKEPPRETVRGIRFRISFSVTVMP</sequence>
<evidence type="ECO:0000256" key="1">
    <source>
        <dbReference type="SAM" id="MobiDB-lite"/>
    </source>
</evidence>
<evidence type="ECO:0000313" key="3">
    <source>
        <dbReference type="Proteomes" id="UP000596083"/>
    </source>
</evidence>
<dbReference type="AlphaFoldDB" id="A0A7T7KJU2"/>
<feature type="compositionally biased region" description="Basic and acidic residues" evidence="1">
    <location>
        <begin position="11"/>
        <end position="32"/>
    </location>
</feature>
<evidence type="ECO:0000313" key="2">
    <source>
        <dbReference type="EMBL" id="QQM29045.1"/>
    </source>
</evidence>
<dbReference type="Proteomes" id="UP000596083">
    <property type="component" value="Chromosome"/>
</dbReference>
<feature type="region of interest" description="Disordered" evidence="1">
    <location>
        <begin position="1"/>
        <end position="40"/>
    </location>
</feature>